<feature type="disulfide bond" evidence="5">
    <location>
        <begin position="479"/>
        <end position="488"/>
    </location>
</feature>
<dbReference type="Proteomes" id="UP001177023">
    <property type="component" value="Unassembled WGS sequence"/>
</dbReference>
<feature type="domain" description="EGF-like" evidence="6">
    <location>
        <begin position="453"/>
        <end position="489"/>
    </location>
</feature>
<keyword evidence="1 5" id="KW-0245">EGF-like domain</keyword>
<keyword evidence="8" id="KW-1185">Reference proteome</keyword>
<name>A0AA36CWX2_9BILA</name>
<dbReference type="Gene3D" id="2.60.40.4060">
    <property type="entry name" value="Reeler domain"/>
    <property type="match status" value="1"/>
</dbReference>
<feature type="domain" description="EGF-like" evidence="6">
    <location>
        <begin position="416"/>
        <end position="451"/>
    </location>
</feature>
<feature type="disulfide bond" evidence="5">
    <location>
        <begin position="405"/>
        <end position="414"/>
    </location>
</feature>
<dbReference type="SUPFAM" id="SSF57196">
    <property type="entry name" value="EGF/Laminin"/>
    <property type="match status" value="3"/>
</dbReference>
<dbReference type="InterPro" id="IPR013032">
    <property type="entry name" value="EGF-like_CS"/>
</dbReference>
<sequence>MVLKYLPFLLVSIAQIVYGVDDVLREMHGFPCRFGSTMRLSRALHGLPQRTKPPFEFKFLDKNSRPAHYYRPGEKYLVRVNSFVHLRGLLLQPRLAHPTGYTIGSLKGGHFEPTRDWKEFGLRFQNCSFNRGDSVTHANSEKKFLFEVYWVPDYDVGDVQFMLTLATENDLFWERWRPRSGFISPISKSHERSQVNERLFVEETVEDGKSMHIHSTPPVNTDSINENMLSRVKKWERGAEGNAVEASSKSSEMISAVTAPSWEKLRNGTPLTDHWLSTTEKTEREAIASTLSTKYPGGLRKRQYPAQLQLDDADLRFLSANLHSKKVARSRRDVTNITLDSAYDCKTTGCANEGICEELVNFAQCKCPEGFTGRRCEEVDYCTSNPCERGVCLNDAAKQTFTCQCDDGYVGSRCETRCPRELCKQGGNCTLLANGQLGCVCPKGTAGFNCEREINECNWLRCQQAKTCIDKFNDYKCICEDGWMGKDCDRPCQDVYGTCRIWERDGECLRTAETDFFEYNCAVTCKQCVYKNETVKTNRPIPHILLPLTWVLGKWRLVVKGKADLPFDFESPGYEEIVTFSVAEGLVFGTPAINFSSVATSLNDPTDQHVSNGFLTIQQYPDDIVIRKAALMSTSNLGYHAIEEGELEGGENGHHKIQFKSRYLKVHPALEEMWPDKTKRTFERKGKKLYQRIAKVKGARGKKFTKIYTRIQEFLY</sequence>
<keyword evidence="3" id="KW-0677">Repeat</keyword>
<dbReference type="CDD" id="cd08544">
    <property type="entry name" value="Reeler"/>
    <property type="match status" value="1"/>
</dbReference>
<dbReference type="InterPro" id="IPR042307">
    <property type="entry name" value="Reeler_sf"/>
</dbReference>
<dbReference type="InterPro" id="IPR001881">
    <property type="entry name" value="EGF-like_Ca-bd_dom"/>
</dbReference>
<evidence type="ECO:0000256" key="2">
    <source>
        <dbReference type="ARBA" id="ARBA00022729"/>
    </source>
</evidence>
<dbReference type="GO" id="GO:0045197">
    <property type="term" value="P:establishment or maintenance of epithelial cell apical/basal polarity"/>
    <property type="evidence" value="ECO:0007669"/>
    <property type="project" value="TreeGrafter"/>
</dbReference>
<dbReference type="GO" id="GO:0032991">
    <property type="term" value="C:protein-containing complex"/>
    <property type="evidence" value="ECO:0007669"/>
    <property type="project" value="TreeGrafter"/>
</dbReference>
<dbReference type="PROSITE" id="PS00010">
    <property type="entry name" value="ASX_HYDROXYL"/>
    <property type="match status" value="1"/>
</dbReference>
<comment type="caution">
    <text evidence="7">The sequence shown here is derived from an EMBL/GenBank/DDBJ whole genome shotgun (WGS) entry which is preliminary data.</text>
</comment>
<dbReference type="InterPro" id="IPR012674">
    <property type="entry name" value="Calycin"/>
</dbReference>
<accession>A0AA36CWX2</accession>
<feature type="non-terminal residue" evidence="7">
    <location>
        <position position="716"/>
    </location>
</feature>
<dbReference type="EMBL" id="CATQJA010002644">
    <property type="protein sequence ID" value="CAJ0576414.1"/>
    <property type="molecule type" value="Genomic_DNA"/>
</dbReference>
<dbReference type="Pfam" id="PF12661">
    <property type="entry name" value="hEGF"/>
    <property type="match status" value="1"/>
</dbReference>
<dbReference type="PANTHER" id="PTHR24049">
    <property type="entry name" value="CRUMBS FAMILY MEMBER"/>
    <property type="match status" value="1"/>
</dbReference>
<evidence type="ECO:0000259" key="6">
    <source>
        <dbReference type="PROSITE" id="PS50026"/>
    </source>
</evidence>
<dbReference type="SUPFAM" id="SSF50814">
    <property type="entry name" value="Lipocalins"/>
    <property type="match status" value="1"/>
</dbReference>
<dbReference type="CDD" id="cd00054">
    <property type="entry name" value="EGF_CA"/>
    <property type="match status" value="3"/>
</dbReference>
<dbReference type="PROSITE" id="PS00022">
    <property type="entry name" value="EGF_1"/>
    <property type="match status" value="4"/>
</dbReference>
<dbReference type="AlphaFoldDB" id="A0AA36CWX2"/>
<dbReference type="Pfam" id="PF02014">
    <property type="entry name" value="Reeler"/>
    <property type="match status" value="1"/>
</dbReference>
<evidence type="ECO:0000313" key="8">
    <source>
        <dbReference type="Proteomes" id="UP001177023"/>
    </source>
</evidence>
<evidence type="ECO:0000256" key="5">
    <source>
        <dbReference type="PROSITE-ProRule" id="PRU00076"/>
    </source>
</evidence>
<dbReference type="InterPro" id="IPR014878">
    <property type="entry name" value="THAP4-like_heme-bd"/>
</dbReference>
<dbReference type="PANTHER" id="PTHR24049:SF22">
    <property type="entry name" value="DROSOPHILA CRUMBS HOMOLOG"/>
    <property type="match status" value="1"/>
</dbReference>
<dbReference type="InterPro" id="IPR000742">
    <property type="entry name" value="EGF"/>
</dbReference>
<evidence type="ECO:0000256" key="3">
    <source>
        <dbReference type="ARBA" id="ARBA00022737"/>
    </source>
</evidence>
<feature type="disulfide bond" evidence="5">
    <location>
        <begin position="367"/>
        <end position="376"/>
    </location>
</feature>
<dbReference type="SMART" id="SM00179">
    <property type="entry name" value="EGF_CA"/>
    <property type="match status" value="3"/>
</dbReference>
<dbReference type="Pfam" id="PF01549">
    <property type="entry name" value="ShK"/>
    <property type="match status" value="1"/>
</dbReference>
<protein>
    <recommendedName>
        <fullName evidence="6">EGF-like domain-containing protein</fullName>
    </recommendedName>
</protein>
<dbReference type="InterPro" id="IPR000152">
    <property type="entry name" value="EGF-type_Asp/Asn_hydroxyl_site"/>
</dbReference>
<feature type="domain" description="EGF-like" evidence="6">
    <location>
        <begin position="341"/>
        <end position="377"/>
    </location>
</feature>
<evidence type="ECO:0000256" key="4">
    <source>
        <dbReference type="ARBA" id="ARBA00023157"/>
    </source>
</evidence>
<dbReference type="Pfam" id="PF08768">
    <property type="entry name" value="THAP4_heme-bd"/>
    <property type="match status" value="1"/>
</dbReference>
<dbReference type="InterPro" id="IPR002861">
    <property type="entry name" value="Reeler_dom"/>
</dbReference>
<reference evidence="7" key="1">
    <citation type="submission" date="2023-06" db="EMBL/GenBank/DDBJ databases">
        <authorList>
            <person name="Delattre M."/>
        </authorList>
    </citation>
    <scope>NUCLEOTIDE SEQUENCE</scope>
    <source>
        <strain evidence="7">AF72</strain>
    </source>
</reference>
<feature type="disulfide bond" evidence="5">
    <location>
        <begin position="441"/>
        <end position="450"/>
    </location>
</feature>
<organism evidence="7 8">
    <name type="scientific">Mesorhabditis spiculigera</name>
    <dbReference type="NCBI Taxonomy" id="96644"/>
    <lineage>
        <taxon>Eukaryota</taxon>
        <taxon>Metazoa</taxon>
        <taxon>Ecdysozoa</taxon>
        <taxon>Nematoda</taxon>
        <taxon>Chromadorea</taxon>
        <taxon>Rhabditida</taxon>
        <taxon>Rhabditina</taxon>
        <taxon>Rhabditomorpha</taxon>
        <taxon>Rhabditoidea</taxon>
        <taxon>Rhabditidae</taxon>
        <taxon>Mesorhabditinae</taxon>
        <taxon>Mesorhabditis</taxon>
    </lineage>
</organism>
<dbReference type="PROSITE" id="PS50026">
    <property type="entry name" value="EGF_3"/>
    <property type="match status" value="4"/>
</dbReference>
<dbReference type="Pfam" id="PF00008">
    <property type="entry name" value="EGF"/>
    <property type="match status" value="2"/>
</dbReference>
<dbReference type="GO" id="GO:0005509">
    <property type="term" value="F:calcium ion binding"/>
    <property type="evidence" value="ECO:0007669"/>
    <property type="project" value="InterPro"/>
</dbReference>
<dbReference type="Gene3D" id="2.40.128.20">
    <property type="match status" value="1"/>
</dbReference>
<dbReference type="InterPro" id="IPR018097">
    <property type="entry name" value="EGF_Ca-bd_CS"/>
</dbReference>
<dbReference type="InterPro" id="IPR003582">
    <property type="entry name" value="ShKT_dom"/>
</dbReference>
<evidence type="ECO:0000313" key="7">
    <source>
        <dbReference type="EMBL" id="CAJ0576414.1"/>
    </source>
</evidence>
<keyword evidence="2" id="KW-0732">Signal</keyword>
<gene>
    <name evidence="7" type="ORF">MSPICULIGERA_LOCUS14707</name>
</gene>
<dbReference type="PROSITE" id="PS01186">
    <property type="entry name" value="EGF_2"/>
    <property type="match status" value="1"/>
</dbReference>
<dbReference type="PROSITE" id="PS01187">
    <property type="entry name" value="EGF_CA"/>
    <property type="match status" value="1"/>
</dbReference>
<dbReference type="SMART" id="SM00181">
    <property type="entry name" value="EGF"/>
    <property type="match status" value="4"/>
</dbReference>
<dbReference type="GO" id="GO:0005886">
    <property type="term" value="C:plasma membrane"/>
    <property type="evidence" value="ECO:0007669"/>
    <property type="project" value="UniProtKB-ARBA"/>
</dbReference>
<feature type="disulfide bond" evidence="5">
    <location>
        <begin position="382"/>
        <end position="392"/>
    </location>
</feature>
<proteinExistence type="predicted"/>
<keyword evidence="4 5" id="KW-1015">Disulfide bond</keyword>
<comment type="caution">
    <text evidence="5">Lacks conserved residue(s) required for the propagation of feature annotation.</text>
</comment>
<evidence type="ECO:0000256" key="1">
    <source>
        <dbReference type="ARBA" id="ARBA00022536"/>
    </source>
</evidence>
<dbReference type="GO" id="GO:0007157">
    <property type="term" value="P:heterophilic cell-cell adhesion via plasma membrane cell adhesion molecules"/>
    <property type="evidence" value="ECO:0007669"/>
    <property type="project" value="TreeGrafter"/>
</dbReference>
<dbReference type="Gene3D" id="2.10.25.10">
    <property type="entry name" value="Laminin"/>
    <property type="match status" value="3"/>
</dbReference>
<dbReference type="InterPro" id="IPR051022">
    <property type="entry name" value="Notch_Cell-Fate_Det"/>
</dbReference>
<dbReference type="SMART" id="SM00254">
    <property type="entry name" value="ShKT"/>
    <property type="match status" value="1"/>
</dbReference>
<feature type="domain" description="EGF-like" evidence="6">
    <location>
        <begin position="378"/>
        <end position="415"/>
    </location>
</feature>